<evidence type="ECO:0000256" key="5">
    <source>
        <dbReference type="ARBA" id="ARBA00023157"/>
    </source>
</evidence>
<evidence type="ECO:0000313" key="12">
    <source>
        <dbReference type="Proteomes" id="UP000434276"/>
    </source>
</evidence>
<evidence type="ECO:0000313" key="10">
    <source>
        <dbReference type="EMBL" id="OAO91540.1"/>
    </source>
</evidence>
<proteinExistence type="inferred from homology"/>
<dbReference type="Proteomes" id="UP000434276">
    <property type="component" value="Unassembled WGS sequence"/>
</dbReference>
<evidence type="ECO:0000259" key="8">
    <source>
        <dbReference type="SMART" id="SM00499"/>
    </source>
</evidence>
<gene>
    <name evidence="10" type="ordered locus">AXX17_At5g00960</name>
    <name evidence="9" type="ORF">C24_LOCUS20872</name>
</gene>
<name>A0A178UD43_ARATH</name>
<evidence type="ECO:0000256" key="7">
    <source>
        <dbReference type="SAM" id="SignalP"/>
    </source>
</evidence>
<evidence type="ECO:0000256" key="2">
    <source>
        <dbReference type="ARBA" id="ARBA00009748"/>
    </source>
</evidence>
<feature type="domain" description="Bifunctional inhibitor/plant lipid transfer protein/seed storage helical" evidence="8">
    <location>
        <begin position="26"/>
        <end position="112"/>
    </location>
</feature>
<evidence type="ECO:0000313" key="11">
    <source>
        <dbReference type="Proteomes" id="UP000078284"/>
    </source>
</evidence>
<dbReference type="Gene3D" id="1.10.110.10">
    <property type="entry name" value="Plant lipid-transfer and hydrophobic proteins"/>
    <property type="match status" value="1"/>
</dbReference>
<accession>A0A178UD43</accession>
<reference evidence="9 12" key="3">
    <citation type="submission" date="2019-12" db="EMBL/GenBank/DDBJ databases">
        <authorList>
            <person name="Jiao W.-B."/>
            <person name="Schneeberger K."/>
        </authorList>
    </citation>
    <scope>NUCLEOTIDE SEQUENCE [LARGE SCALE GENOMIC DNA]</scope>
    <source>
        <strain evidence="12">cv. C24</strain>
    </source>
</reference>
<evidence type="ECO:0000313" key="9">
    <source>
        <dbReference type="EMBL" id="CAA0400078.1"/>
    </source>
</evidence>
<keyword evidence="7" id="KW-0732">Signal</keyword>
<accession>A0A5S9Y0L6</accession>
<feature type="signal peptide" evidence="7">
    <location>
        <begin position="1"/>
        <end position="22"/>
    </location>
</feature>
<dbReference type="InterPro" id="IPR036312">
    <property type="entry name" value="Bifun_inhib/LTP/seed_sf"/>
</dbReference>
<dbReference type="EMBL" id="CACSHJ010000096">
    <property type="protein sequence ID" value="CAA0400078.1"/>
    <property type="molecule type" value="Genomic_DNA"/>
</dbReference>
<keyword evidence="3 6" id="KW-0813">Transport</keyword>
<dbReference type="OMA" id="CGLQLPY"/>
<dbReference type="FunFam" id="1.10.110.10:FF:000002">
    <property type="entry name" value="Non-specific lipid-transfer protein"/>
    <property type="match status" value="1"/>
</dbReference>
<dbReference type="InterPro" id="IPR000528">
    <property type="entry name" value="Plant_nsLTP"/>
</dbReference>
<evidence type="ECO:0000256" key="3">
    <source>
        <dbReference type="ARBA" id="ARBA00022448"/>
    </source>
</evidence>
<dbReference type="PRINTS" id="PR00382">
    <property type="entry name" value="LIPIDTRNSFER"/>
</dbReference>
<evidence type="ECO:0000256" key="4">
    <source>
        <dbReference type="ARBA" id="ARBA00023121"/>
    </source>
</evidence>
<dbReference type="GO" id="GO:0006869">
    <property type="term" value="P:lipid transport"/>
    <property type="evidence" value="ECO:0007669"/>
    <property type="project" value="InterPro"/>
</dbReference>
<dbReference type="InterPro" id="IPR016140">
    <property type="entry name" value="Bifunc_inhib/LTP/seed_store"/>
</dbReference>
<protein>
    <recommendedName>
        <fullName evidence="6">Non-specific lipid-transfer protein</fullName>
    </recommendedName>
</protein>
<keyword evidence="5" id="KW-1015">Disulfide bond</keyword>
<dbReference type="Pfam" id="PF00234">
    <property type="entry name" value="Tryp_alpha_amyl"/>
    <property type="match status" value="1"/>
</dbReference>
<dbReference type="RefSeq" id="NP_195807.1">
    <property type="nucleotide sequence ID" value="NM_120265.6"/>
</dbReference>
<dbReference type="SMR" id="A0A178UD43"/>
<keyword evidence="4 6" id="KW-0446">Lipid-binding</keyword>
<dbReference type="ExpressionAtlas" id="A0A178UD43">
    <property type="expression patterns" value="baseline and differential"/>
</dbReference>
<dbReference type="SUPFAM" id="SSF47699">
    <property type="entry name" value="Bifunctional inhibitor/lipid-transfer protein/seed storage 2S albumin"/>
    <property type="match status" value="1"/>
</dbReference>
<reference evidence="10" key="2">
    <citation type="submission" date="2016-03" db="EMBL/GenBank/DDBJ databases">
        <title>Full-length assembly of Arabidopsis thaliana Ler reveals the complement of translocations and inversions.</title>
        <authorList>
            <person name="Zapata L."/>
            <person name="Schneeberger K."/>
            <person name="Ossowski S."/>
        </authorList>
    </citation>
    <scope>NUCLEOTIDE SEQUENCE [LARGE SCALE GENOMIC DNA]</scope>
    <source>
        <tissue evidence="10">Leaf</tissue>
    </source>
</reference>
<reference evidence="11" key="1">
    <citation type="journal article" date="2016" name="Proc. Natl. Acad. Sci. U.S.A.">
        <title>Chromosome-level assembly of Arabidopsis thaliana Ler reveals the extent of translocation and inversion polymorphisms.</title>
        <authorList>
            <person name="Zapata L."/>
            <person name="Ding J."/>
            <person name="Willing E.M."/>
            <person name="Hartwig B."/>
            <person name="Bezdan D."/>
            <person name="Jiao W.B."/>
            <person name="Patel V."/>
            <person name="Velikkakam James G."/>
            <person name="Koornneef M."/>
            <person name="Ossowski S."/>
            <person name="Schneeberger K."/>
        </authorList>
    </citation>
    <scope>NUCLEOTIDE SEQUENCE [LARGE SCALE GENOMIC DNA]</scope>
    <source>
        <strain evidence="11">cv. Landsberg erecta</strain>
    </source>
</reference>
<evidence type="ECO:0000256" key="6">
    <source>
        <dbReference type="RuleBase" id="RU000628"/>
    </source>
</evidence>
<feature type="chain" id="PRO_5038213691" description="Non-specific lipid-transfer protein" evidence="7">
    <location>
        <begin position="23"/>
        <end position="116"/>
    </location>
</feature>
<dbReference type="KEGG" id="ath:AT5G01870"/>
<comment type="similarity">
    <text evidence="2 6">Belongs to the plant LTP family.</text>
</comment>
<dbReference type="EMBL" id="LUHQ01000005">
    <property type="protein sequence ID" value="OAO91540.1"/>
    <property type="molecule type" value="Genomic_DNA"/>
</dbReference>
<dbReference type="AlphaFoldDB" id="A0A178UD43"/>
<organism evidence="10 11">
    <name type="scientific">Arabidopsis thaliana</name>
    <name type="common">Mouse-ear cress</name>
    <dbReference type="NCBI Taxonomy" id="3702"/>
    <lineage>
        <taxon>Eukaryota</taxon>
        <taxon>Viridiplantae</taxon>
        <taxon>Streptophyta</taxon>
        <taxon>Embryophyta</taxon>
        <taxon>Tracheophyta</taxon>
        <taxon>Spermatophyta</taxon>
        <taxon>Magnoliopsida</taxon>
        <taxon>eudicotyledons</taxon>
        <taxon>Gunneridae</taxon>
        <taxon>Pentapetalae</taxon>
        <taxon>rosids</taxon>
        <taxon>malvids</taxon>
        <taxon>Brassicales</taxon>
        <taxon>Brassicaceae</taxon>
        <taxon>Camelineae</taxon>
        <taxon>Arabidopsis</taxon>
    </lineage>
</organism>
<comment type="function">
    <text evidence="1 6">Plant non-specific lipid-transfer proteins transfer phospholipids as well as galactolipids across membranes. May play a role in wax or cutin deposition in the cell walls of expanding epidermal cells and certain secretory tissues.</text>
</comment>
<sequence>MMRVVLPLCLLLASIFAWGSEAAISCNAVQANLYPCVVYVVQGGAIPYSCCNGIRMLSKQATSASDKQGVCRCIKSVVGRVSYSSIYLKKAAALPGKCGVKLPYKIDPSTNCNSIK</sequence>
<dbReference type="OrthoDB" id="1890443at2759"/>
<dbReference type="SMART" id="SM00499">
    <property type="entry name" value="AAI"/>
    <property type="match status" value="1"/>
</dbReference>
<dbReference type="PANTHER" id="PTHR33076">
    <property type="entry name" value="NON-SPECIFIC LIPID-TRANSFER PROTEIN 2-RELATED"/>
    <property type="match status" value="1"/>
</dbReference>
<dbReference type="PROSITE" id="PS00597">
    <property type="entry name" value="PLANT_LTP"/>
    <property type="match status" value="1"/>
</dbReference>
<dbReference type="GO" id="GO:0008289">
    <property type="term" value="F:lipid binding"/>
    <property type="evidence" value="ECO:0007669"/>
    <property type="project" value="UniProtKB-KW"/>
</dbReference>
<dbReference type="CDD" id="cd01960">
    <property type="entry name" value="nsLTP1"/>
    <property type="match status" value="1"/>
</dbReference>
<evidence type="ECO:0000256" key="1">
    <source>
        <dbReference type="ARBA" id="ARBA00003211"/>
    </source>
</evidence>
<dbReference type="Proteomes" id="UP000078284">
    <property type="component" value="Chromosome 5"/>
</dbReference>